<evidence type="ECO:0000313" key="3">
    <source>
        <dbReference type="EMBL" id="PHH66677.1"/>
    </source>
</evidence>
<evidence type="ECO:0000313" key="4">
    <source>
        <dbReference type="Proteomes" id="UP000226192"/>
    </source>
</evidence>
<comment type="similarity">
    <text evidence="1">Belongs to the asaB hydroxylase/desaturase family.</text>
</comment>
<reference evidence="3 4" key="1">
    <citation type="submission" date="2017-06" db="EMBL/GenBank/DDBJ databases">
        <title>Ant-infecting Ophiocordyceps genomes reveal a high diversity of potential behavioral manipulation genes and a possible major role for enterotoxins.</title>
        <authorList>
            <person name="De Bekker C."/>
            <person name="Evans H.C."/>
            <person name="Brachmann A."/>
            <person name="Hughes D.P."/>
        </authorList>
    </citation>
    <scope>NUCLEOTIDE SEQUENCE [LARGE SCALE GENOMIC DNA]</scope>
    <source>
        <strain evidence="3 4">Map64</strain>
    </source>
</reference>
<dbReference type="PANTHER" id="PTHR34598:SF1">
    <property type="entry name" value="PUTATIVE (AFU_ORTHOLOGUE AFUA_3G13140)-RELATED"/>
    <property type="match status" value="1"/>
</dbReference>
<keyword evidence="4" id="KW-1185">Reference proteome</keyword>
<name>A0A2C5YD81_9HYPO</name>
<organism evidence="3 4">
    <name type="scientific">Ophiocordyceps australis</name>
    <dbReference type="NCBI Taxonomy" id="1399860"/>
    <lineage>
        <taxon>Eukaryota</taxon>
        <taxon>Fungi</taxon>
        <taxon>Dikarya</taxon>
        <taxon>Ascomycota</taxon>
        <taxon>Pezizomycotina</taxon>
        <taxon>Sordariomycetes</taxon>
        <taxon>Hypocreomycetidae</taxon>
        <taxon>Hypocreales</taxon>
        <taxon>Ophiocordycipitaceae</taxon>
        <taxon>Ophiocordyceps</taxon>
    </lineage>
</organism>
<accession>A0A2C5YD81</accession>
<dbReference type="NCBIfam" id="NF041278">
    <property type="entry name" value="CmcJ_NvfI_EfuI"/>
    <property type="match status" value="1"/>
</dbReference>
<feature type="region of interest" description="Disordered" evidence="2">
    <location>
        <begin position="248"/>
        <end position="269"/>
    </location>
</feature>
<evidence type="ECO:0000256" key="2">
    <source>
        <dbReference type="SAM" id="MobiDB-lite"/>
    </source>
</evidence>
<gene>
    <name evidence="3" type="ORF">CDD81_6514</name>
</gene>
<dbReference type="STRING" id="1399860.A0A2C5YD81"/>
<sequence length="284" mass="32048">MAIVPRGDIVASLNFFSRAPSDPSAKPFNNVDPSPGQPLCNYSEEPHDVTLHDIRTHFSDFSLDHDAFAILSDMPPLPPADFADDDSIRQHYYPHVEQVLRDAVPGITKVHLFDHTVRRDDPNSPRRPVSRVHIDQTAASTEKRVRRYFSTDEADALLAGRYRIINVWRSLNNGPVESSPLGFASTSSLHHDDVVPIEHRYQNGYRGETAAIKFNPKQKWYYLSGIMPTERILLECFDSESLEPTSHIGGRAPHTAFNHPNTRPDAEPRHSIEVRALVFSPKVT</sequence>
<dbReference type="OrthoDB" id="412788at2759"/>
<dbReference type="InterPro" id="IPR044053">
    <property type="entry name" value="AsaB-like"/>
</dbReference>
<evidence type="ECO:0008006" key="5">
    <source>
        <dbReference type="Google" id="ProtNLM"/>
    </source>
</evidence>
<comment type="caution">
    <text evidence="3">The sequence shown here is derived from an EMBL/GenBank/DDBJ whole genome shotgun (WGS) entry which is preliminary data.</text>
</comment>
<evidence type="ECO:0000256" key="1">
    <source>
        <dbReference type="ARBA" id="ARBA00023604"/>
    </source>
</evidence>
<dbReference type="PANTHER" id="PTHR34598">
    <property type="entry name" value="BLL6449 PROTEIN"/>
    <property type="match status" value="1"/>
</dbReference>
<dbReference type="EMBL" id="NJET01000006">
    <property type="protein sequence ID" value="PHH66677.1"/>
    <property type="molecule type" value="Genomic_DNA"/>
</dbReference>
<dbReference type="Proteomes" id="UP000226192">
    <property type="component" value="Unassembled WGS sequence"/>
</dbReference>
<protein>
    <recommendedName>
        <fullName evidence="5">Methyltransferase</fullName>
    </recommendedName>
</protein>
<dbReference type="AlphaFoldDB" id="A0A2C5YD81"/>
<dbReference type="GO" id="GO:0016491">
    <property type="term" value="F:oxidoreductase activity"/>
    <property type="evidence" value="ECO:0007669"/>
    <property type="project" value="InterPro"/>
</dbReference>
<proteinExistence type="inferred from homology"/>